<reference evidence="1 2" key="1">
    <citation type="submission" date="2015-04" db="EMBL/GenBank/DDBJ databases">
        <authorList>
            <person name="Syromyatnikov M.Y."/>
            <person name="Popov V.N."/>
        </authorList>
    </citation>
    <scope>NUCLEOTIDE SEQUENCE [LARGE SCALE GENOMIC DNA]</scope>
</reference>
<keyword evidence="2" id="KW-1185">Reference proteome</keyword>
<dbReference type="AlphaFoldDB" id="A0A1J1IDI0"/>
<sequence length="95" mass="11151">MICVKKVSGFQKTRNLIKPNFSFTSNNVKAFKQLHMKIYFKMKLFYASFTDKHVLHTLQIKVFKFINRKSYENFEGMKNSGTSSKAQMANLLLMD</sequence>
<dbReference type="Proteomes" id="UP000183832">
    <property type="component" value="Unassembled WGS sequence"/>
</dbReference>
<name>A0A1J1IDI0_9DIPT</name>
<gene>
    <name evidence="1" type="ORF">CLUMA_CG011687</name>
</gene>
<organism evidence="1 2">
    <name type="scientific">Clunio marinus</name>
    <dbReference type="NCBI Taxonomy" id="568069"/>
    <lineage>
        <taxon>Eukaryota</taxon>
        <taxon>Metazoa</taxon>
        <taxon>Ecdysozoa</taxon>
        <taxon>Arthropoda</taxon>
        <taxon>Hexapoda</taxon>
        <taxon>Insecta</taxon>
        <taxon>Pterygota</taxon>
        <taxon>Neoptera</taxon>
        <taxon>Endopterygota</taxon>
        <taxon>Diptera</taxon>
        <taxon>Nematocera</taxon>
        <taxon>Chironomoidea</taxon>
        <taxon>Chironomidae</taxon>
        <taxon>Clunio</taxon>
    </lineage>
</organism>
<evidence type="ECO:0000313" key="1">
    <source>
        <dbReference type="EMBL" id="CRK98325.1"/>
    </source>
</evidence>
<accession>A0A1J1IDI0</accession>
<protein>
    <submittedName>
        <fullName evidence="1">CLUMA_CG011687, isoform A</fullName>
    </submittedName>
</protein>
<dbReference type="EMBL" id="CVRI01000047">
    <property type="protein sequence ID" value="CRK98325.1"/>
    <property type="molecule type" value="Genomic_DNA"/>
</dbReference>
<evidence type="ECO:0000313" key="2">
    <source>
        <dbReference type="Proteomes" id="UP000183832"/>
    </source>
</evidence>
<proteinExistence type="predicted"/>